<dbReference type="GO" id="GO:0016787">
    <property type="term" value="F:hydrolase activity"/>
    <property type="evidence" value="ECO:0007669"/>
    <property type="project" value="UniProtKB-KW"/>
</dbReference>
<proteinExistence type="predicted"/>
<evidence type="ECO:0000256" key="2">
    <source>
        <dbReference type="ARBA" id="ARBA00022695"/>
    </source>
</evidence>
<comment type="caution">
    <text evidence="9">The sequence shown here is derived from an EMBL/GenBank/DDBJ whole genome shotgun (WGS) entry which is preliminary data.</text>
</comment>
<keyword evidence="2" id="KW-0548">Nucleotidyltransferase</keyword>
<dbReference type="Gene3D" id="2.40.70.10">
    <property type="entry name" value="Acid Proteases"/>
    <property type="match status" value="1"/>
</dbReference>
<dbReference type="GO" id="GO:0003964">
    <property type="term" value="F:RNA-directed DNA polymerase activity"/>
    <property type="evidence" value="ECO:0007669"/>
    <property type="project" value="UniProtKB-KW"/>
</dbReference>
<dbReference type="Pfam" id="PF17917">
    <property type="entry name" value="RT_RNaseH"/>
    <property type="match status" value="1"/>
</dbReference>
<dbReference type="Pfam" id="PF17921">
    <property type="entry name" value="Integrase_H2C2"/>
    <property type="match status" value="1"/>
</dbReference>
<sequence length="1059" mass="120584">MCDASDFPAGAVLGQRKTKHFQPIHYASKTMTDAQAHYTTTEKELLAVVYAFEKFQPYLVLSKTIVYTDHSALKYRTENLAADHLSRLENSHQGDLEKKEINKTFPLETLGMISSRSDFSTPWIYADQVIRRCVHGQKAVDILTACHNGPIGEHHGANYTAKKIFDSGFYWSTIYRDAHDMVKSCDSCIEFMGPFPSSRGNKYILMAVDYLSKWIEAKALPINDARVVVKFLKSIFARFRTTCAIISDRGTHFYNDQFAKVMLKFGVTNRLSTVYHPQMSGQVEVSNRGLKRILERTIGENQASWSDKLDDALWAFHTPIGCTPYKLVYGKDCYLSIELEHKAYWALKHCNFDLKSVGDHRKVQMNELNELRDQAYENSFIYKEKTKKIHDSKIKNRIFNIGDRVLLFNSQLKIFSGKLKTRWTGLISTTTNRQAQASNTIPNPKGEAKAITTGSGMSYKEPPIPPPGVDQQEPIKVTMDTDLPSPEDIQPPLVQVEKEKLREKDDILAAMFMEIFRDLHFKLSFADALVHMPKFAPMFKKLLNNKDKLIELTKTPLNENCSAIVLKKLPEKLGDPRRFLIPCDFLEFNNCLALADLGASINLMPLFIWKKLRLPTLNDTKMVLELADRTISKPTGVAENVFVKVGKFYFPADFIVLDFVADPRVPLILGRPFLSTAHAIINVFEREIIIRQNQQSLTIQCSDIPSVKKVEQINRIDFINAGGIDFESEEIEDFLNDDSIPFGVEDSAFNMDEEVLFLESLLRDEPILPHLIILNQTKLPIEETNHSLNMGYEHFNTNLVTKDVAKSSTKNLIPIPNECIVVSKNGSQSTEPISDNSSDSTIISNLLSDVESNFDESTSNHDTKKSDYLDEVYGPFIPIHILEEERTRREHADYINRMEMLFTIKSRPHNSTNDNTNIESFSSFSILNQESEPRQEEIDDVSITNDMLPPSDDDSDEEVDAVGDLRVDNFIQNSEHEYSESEDSDFDNPLLPLPPPEPPDTKFDFKINFQNEISVVRNAIVKFDARVKFDVFNDENDNFMFSLLSAESENTIFDPGISE</sequence>
<evidence type="ECO:0000256" key="7">
    <source>
        <dbReference type="SAM" id="MobiDB-lite"/>
    </source>
</evidence>
<keyword evidence="4" id="KW-0255">Endonuclease</keyword>
<dbReference type="InterPro" id="IPR021109">
    <property type="entry name" value="Peptidase_aspartic_dom_sf"/>
</dbReference>
<evidence type="ECO:0000256" key="6">
    <source>
        <dbReference type="ARBA" id="ARBA00022918"/>
    </source>
</evidence>
<evidence type="ECO:0000256" key="4">
    <source>
        <dbReference type="ARBA" id="ARBA00022759"/>
    </source>
</evidence>
<dbReference type="Gene3D" id="3.10.20.370">
    <property type="match status" value="1"/>
</dbReference>
<evidence type="ECO:0000313" key="9">
    <source>
        <dbReference type="EMBL" id="GEY56001.1"/>
    </source>
</evidence>
<evidence type="ECO:0000256" key="1">
    <source>
        <dbReference type="ARBA" id="ARBA00022679"/>
    </source>
</evidence>
<evidence type="ECO:0000259" key="8">
    <source>
        <dbReference type="PROSITE" id="PS50994"/>
    </source>
</evidence>
<dbReference type="PROSITE" id="PS50994">
    <property type="entry name" value="INTEGRASE"/>
    <property type="match status" value="1"/>
</dbReference>
<protein>
    <submittedName>
        <fullName evidence="9">Reverse transcriptase domain-containing protein</fullName>
    </submittedName>
</protein>
<dbReference type="GO" id="GO:0015074">
    <property type="term" value="P:DNA integration"/>
    <property type="evidence" value="ECO:0007669"/>
    <property type="project" value="InterPro"/>
</dbReference>
<gene>
    <name evidence="9" type="ORF">Tci_427975</name>
</gene>
<dbReference type="InterPro" id="IPR043502">
    <property type="entry name" value="DNA/RNA_pol_sf"/>
</dbReference>
<evidence type="ECO:0000256" key="3">
    <source>
        <dbReference type="ARBA" id="ARBA00022722"/>
    </source>
</evidence>
<dbReference type="AlphaFoldDB" id="A0A699HP09"/>
<name>A0A699HP09_TANCI</name>
<dbReference type="SUPFAM" id="SSF56672">
    <property type="entry name" value="DNA/RNA polymerases"/>
    <property type="match status" value="1"/>
</dbReference>
<evidence type="ECO:0000256" key="5">
    <source>
        <dbReference type="ARBA" id="ARBA00022801"/>
    </source>
</evidence>
<dbReference type="InterPro" id="IPR041588">
    <property type="entry name" value="Integrase_H2C2"/>
</dbReference>
<feature type="region of interest" description="Disordered" evidence="7">
    <location>
        <begin position="929"/>
        <end position="958"/>
    </location>
</feature>
<dbReference type="PANTHER" id="PTHR37984">
    <property type="entry name" value="PROTEIN CBG26694"/>
    <property type="match status" value="1"/>
</dbReference>
<keyword evidence="5" id="KW-0378">Hydrolase</keyword>
<reference evidence="9" key="1">
    <citation type="journal article" date="2019" name="Sci. Rep.">
        <title>Draft genome of Tanacetum cinerariifolium, the natural source of mosquito coil.</title>
        <authorList>
            <person name="Yamashiro T."/>
            <person name="Shiraishi A."/>
            <person name="Satake H."/>
            <person name="Nakayama K."/>
        </authorList>
    </citation>
    <scope>NUCLEOTIDE SEQUENCE</scope>
</reference>
<dbReference type="InterPro" id="IPR036397">
    <property type="entry name" value="RNaseH_sf"/>
</dbReference>
<feature type="domain" description="Integrase catalytic" evidence="8">
    <location>
        <begin position="179"/>
        <end position="294"/>
    </location>
</feature>
<dbReference type="CDD" id="cd09274">
    <property type="entry name" value="RNase_HI_RT_Ty3"/>
    <property type="match status" value="1"/>
</dbReference>
<dbReference type="GO" id="GO:0003676">
    <property type="term" value="F:nucleic acid binding"/>
    <property type="evidence" value="ECO:0007669"/>
    <property type="project" value="InterPro"/>
</dbReference>
<dbReference type="GO" id="GO:0004519">
    <property type="term" value="F:endonuclease activity"/>
    <property type="evidence" value="ECO:0007669"/>
    <property type="project" value="UniProtKB-KW"/>
</dbReference>
<dbReference type="SUPFAM" id="SSF53098">
    <property type="entry name" value="Ribonuclease H-like"/>
    <property type="match status" value="1"/>
</dbReference>
<dbReference type="Pfam" id="PF00665">
    <property type="entry name" value="rve"/>
    <property type="match status" value="1"/>
</dbReference>
<dbReference type="PANTHER" id="PTHR37984:SF5">
    <property type="entry name" value="PROTEIN NYNRIN-LIKE"/>
    <property type="match status" value="1"/>
</dbReference>
<keyword evidence="1" id="KW-0808">Transferase</keyword>
<dbReference type="InterPro" id="IPR001584">
    <property type="entry name" value="Integrase_cat-core"/>
</dbReference>
<dbReference type="InterPro" id="IPR041373">
    <property type="entry name" value="RT_RNaseH"/>
</dbReference>
<dbReference type="InterPro" id="IPR012337">
    <property type="entry name" value="RNaseH-like_sf"/>
</dbReference>
<dbReference type="Gene3D" id="3.30.420.10">
    <property type="entry name" value="Ribonuclease H-like superfamily/Ribonuclease H"/>
    <property type="match status" value="1"/>
</dbReference>
<keyword evidence="3" id="KW-0540">Nuclease</keyword>
<dbReference type="EMBL" id="BKCJ010188954">
    <property type="protein sequence ID" value="GEY56001.1"/>
    <property type="molecule type" value="Genomic_DNA"/>
</dbReference>
<dbReference type="CDD" id="cd00303">
    <property type="entry name" value="retropepsin_like"/>
    <property type="match status" value="1"/>
</dbReference>
<dbReference type="Gene3D" id="1.10.340.70">
    <property type="match status" value="1"/>
</dbReference>
<accession>A0A699HP09</accession>
<organism evidence="9">
    <name type="scientific">Tanacetum cinerariifolium</name>
    <name type="common">Dalmatian daisy</name>
    <name type="synonym">Chrysanthemum cinerariifolium</name>
    <dbReference type="NCBI Taxonomy" id="118510"/>
    <lineage>
        <taxon>Eukaryota</taxon>
        <taxon>Viridiplantae</taxon>
        <taxon>Streptophyta</taxon>
        <taxon>Embryophyta</taxon>
        <taxon>Tracheophyta</taxon>
        <taxon>Spermatophyta</taxon>
        <taxon>Magnoliopsida</taxon>
        <taxon>eudicotyledons</taxon>
        <taxon>Gunneridae</taxon>
        <taxon>Pentapetalae</taxon>
        <taxon>asterids</taxon>
        <taxon>campanulids</taxon>
        <taxon>Asterales</taxon>
        <taxon>Asteraceae</taxon>
        <taxon>Asteroideae</taxon>
        <taxon>Anthemideae</taxon>
        <taxon>Anthemidinae</taxon>
        <taxon>Tanacetum</taxon>
    </lineage>
</organism>
<dbReference type="InterPro" id="IPR050951">
    <property type="entry name" value="Retrovirus_Pol_polyprotein"/>
</dbReference>
<keyword evidence="6 9" id="KW-0695">RNA-directed DNA polymerase</keyword>